<evidence type="ECO:0000313" key="3">
    <source>
        <dbReference type="EMBL" id="QOV92431.1"/>
    </source>
</evidence>
<dbReference type="InterPro" id="IPR001466">
    <property type="entry name" value="Beta-lactam-related"/>
</dbReference>
<feature type="domain" description="Beta-lactamase-related" evidence="2">
    <location>
        <begin position="37"/>
        <end position="368"/>
    </location>
</feature>
<evidence type="ECO:0000313" key="4">
    <source>
        <dbReference type="Proteomes" id="UP000593765"/>
    </source>
</evidence>
<dbReference type="PROSITE" id="PS51257">
    <property type="entry name" value="PROKAR_LIPOPROTEIN"/>
    <property type="match status" value="1"/>
</dbReference>
<feature type="signal peptide" evidence="1">
    <location>
        <begin position="1"/>
        <end position="29"/>
    </location>
</feature>
<dbReference type="Pfam" id="PF00144">
    <property type="entry name" value="Beta-lactamase"/>
    <property type="match status" value="1"/>
</dbReference>
<dbReference type="KEGG" id="hbs:IPV69_14795"/>
<dbReference type="SUPFAM" id="SSF56601">
    <property type="entry name" value="beta-lactamase/transpeptidase-like"/>
    <property type="match status" value="1"/>
</dbReference>
<protein>
    <submittedName>
        <fullName evidence="3">Beta-lactamase family protein</fullName>
    </submittedName>
</protein>
<dbReference type="PANTHER" id="PTHR43283">
    <property type="entry name" value="BETA-LACTAMASE-RELATED"/>
    <property type="match status" value="1"/>
</dbReference>
<dbReference type="AlphaFoldDB" id="A0A7M2X5V5"/>
<feature type="chain" id="PRO_5034509806" evidence="1">
    <location>
        <begin position="30"/>
        <end position="390"/>
    </location>
</feature>
<dbReference type="EMBL" id="CP063458">
    <property type="protein sequence ID" value="QOV92431.1"/>
    <property type="molecule type" value="Genomic_DNA"/>
</dbReference>
<dbReference type="PANTHER" id="PTHR43283:SF3">
    <property type="entry name" value="BETA-LACTAMASE FAMILY PROTEIN (AFU_ORTHOLOGUE AFUA_5G07500)"/>
    <property type="match status" value="1"/>
</dbReference>
<keyword evidence="1" id="KW-0732">Signal</keyword>
<proteinExistence type="predicted"/>
<dbReference type="Proteomes" id="UP000593765">
    <property type="component" value="Chromosome"/>
</dbReference>
<accession>A0A7M2X5V5</accession>
<keyword evidence="4" id="KW-1185">Reference proteome</keyword>
<dbReference type="InterPro" id="IPR012338">
    <property type="entry name" value="Beta-lactam/transpept-like"/>
</dbReference>
<evidence type="ECO:0000259" key="2">
    <source>
        <dbReference type="Pfam" id="PF00144"/>
    </source>
</evidence>
<reference evidence="3 4" key="1">
    <citation type="submission" date="2020-10" db="EMBL/GenBank/DDBJ databases">
        <title>Wide distribution of Phycisphaera-like planctomycetes from WD2101 soil group in peatlands and genome analysis of the first cultivated representative.</title>
        <authorList>
            <person name="Dedysh S.N."/>
            <person name="Beletsky A.V."/>
            <person name="Ivanova A."/>
            <person name="Kulichevskaya I.S."/>
            <person name="Suzina N.E."/>
            <person name="Philippov D.A."/>
            <person name="Rakitin A.L."/>
            <person name="Mardanov A.V."/>
            <person name="Ravin N.V."/>
        </authorList>
    </citation>
    <scope>NUCLEOTIDE SEQUENCE [LARGE SCALE GENOMIC DNA]</scope>
    <source>
        <strain evidence="3 4">M1803</strain>
    </source>
</reference>
<name>A0A7M2X5V5_9BACT</name>
<evidence type="ECO:0000256" key="1">
    <source>
        <dbReference type="SAM" id="SignalP"/>
    </source>
</evidence>
<dbReference type="InterPro" id="IPR050789">
    <property type="entry name" value="Diverse_Enzym_Activities"/>
</dbReference>
<organism evidence="3 4">
    <name type="scientific">Humisphaera borealis</name>
    <dbReference type="NCBI Taxonomy" id="2807512"/>
    <lineage>
        <taxon>Bacteria</taxon>
        <taxon>Pseudomonadati</taxon>
        <taxon>Planctomycetota</taxon>
        <taxon>Phycisphaerae</taxon>
        <taxon>Tepidisphaerales</taxon>
        <taxon>Tepidisphaeraceae</taxon>
        <taxon>Humisphaera</taxon>
    </lineage>
</organism>
<dbReference type="Gene3D" id="3.40.710.10">
    <property type="entry name" value="DD-peptidase/beta-lactamase superfamily"/>
    <property type="match status" value="1"/>
</dbReference>
<sequence>MIRPTPIIPTRYCIAALLLLLACAGRLCAEAPATSSAVLQPYVDKHQLAGAVAMVIDKDKVLSVEAVGHADIAAGRPMKPDAMFWIASQSKPMTSVAVMMLVDEGKIALNDPVEKYLPEFKGQMVVAERDKDHLLLRKPAHPITVREVLSHMSGLPFKSAAEEPTLDALPLAAAVRTYAMTPLETEPGTAYKYSNAGINTAARILEVVSGTKYEDFMQQRLFTPLGMKDTTFWPNEEQAARIATSYRPDAARTNLSPFPISQLIYPLTDRTRRFPMPAGGLFSTAADTAAFCRMLLNRGQLDGKRYLSEAAIDEISKRQTPTTVKESYGLGFAVGPDTFGHGGAHATNMEIRPARGIAIIWMVQHGGFPGEGKNVQGAFKNWAIEKFGRE</sequence>
<gene>
    <name evidence="3" type="ORF">IPV69_14795</name>
</gene>